<gene>
    <name evidence="9" type="ORF">GNP93_14320</name>
</gene>
<keyword evidence="7 8" id="KW-0472">Membrane</keyword>
<dbReference type="InterPro" id="IPR004761">
    <property type="entry name" value="Spore_GerAB"/>
</dbReference>
<feature type="transmembrane region" description="Helical" evidence="8">
    <location>
        <begin position="145"/>
        <end position="167"/>
    </location>
</feature>
<protein>
    <submittedName>
        <fullName evidence="9">GerAB/ArcD/ProY family transporter</fullName>
    </submittedName>
</protein>
<comment type="caution">
    <text evidence="9">The sequence shown here is derived from an EMBL/GenBank/DDBJ whole genome shotgun (WGS) entry which is preliminary data.</text>
</comment>
<evidence type="ECO:0000256" key="6">
    <source>
        <dbReference type="ARBA" id="ARBA00022989"/>
    </source>
</evidence>
<dbReference type="Proteomes" id="UP000450917">
    <property type="component" value="Unassembled WGS sequence"/>
</dbReference>
<evidence type="ECO:0000256" key="2">
    <source>
        <dbReference type="ARBA" id="ARBA00007998"/>
    </source>
</evidence>
<dbReference type="PANTHER" id="PTHR34975:SF2">
    <property type="entry name" value="SPORE GERMINATION PROTEIN A2"/>
    <property type="match status" value="1"/>
</dbReference>
<dbReference type="RefSeq" id="WP_155614911.1">
    <property type="nucleotide sequence ID" value="NZ_WNZX01000011.1"/>
</dbReference>
<dbReference type="Pfam" id="PF03845">
    <property type="entry name" value="Spore_permease"/>
    <property type="match status" value="1"/>
</dbReference>
<keyword evidence="4" id="KW-0309">Germination</keyword>
<feature type="transmembrane region" description="Helical" evidence="8">
    <location>
        <begin position="345"/>
        <end position="365"/>
    </location>
</feature>
<dbReference type="GO" id="GO:0009847">
    <property type="term" value="P:spore germination"/>
    <property type="evidence" value="ECO:0007669"/>
    <property type="project" value="InterPro"/>
</dbReference>
<comment type="subcellular location">
    <subcellularLocation>
        <location evidence="1">Membrane</location>
        <topology evidence="1">Multi-pass membrane protein</topology>
    </subcellularLocation>
</comment>
<dbReference type="PANTHER" id="PTHR34975">
    <property type="entry name" value="SPORE GERMINATION PROTEIN A2"/>
    <property type="match status" value="1"/>
</dbReference>
<keyword evidence="3" id="KW-0813">Transport</keyword>
<keyword evidence="5 8" id="KW-0812">Transmembrane</keyword>
<evidence type="ECO:0000256" key="5">
    <source>
        <dbReference type="ARBA" id="ARBA00022692"/>
    </source>
</evidence>
<evidence type="ECO:0000313" key="10">
    <source>
        <dbReference type="Proteomes" id="UP000450917"/>
    </source>
</evidence>
<organism evidence="9 10">
    <name type="scientific">Paenibacillus validus</name>
    <dbReference type="NCBI Taxonomy" id="44253"/>
    <lineage>
        <taxon>Bacteria</taxon>
        <taxon>Bacillati</taxon>
        <taxon>Bacillota</taxon>
        <taxon>Bacilli</taxon>
        <taxon>Bacillales</taxon>
        <taxon>Paenibacillaceae</taxon>
        <taxon>Paenibacillus</taxon>
    </lineage>
</organism>
<proteinExistence type="inferred from homology"/>
<dbReference type="EMBL" id="WNZX01000011">
    <property type="protein sequence ID" value="MUG71845.1"/>
    <property type="molecule type" value="Genomic_DNA"/>
</dbReference>
<keyword evidence="6 8" id="KW-1133">Transmembrane helix</keyword>
<feature type="transmembrane region" description="Helical" evidence="8">
    <location>
        <begin position="43"/>
        <end position="65"/>
    </location>
</feature>
<feature type="transmembrane region" description="Helical" evidence="8">
    <location>
        <begin position="230"/>
        <end position="249"/>
    </location>
</feature>
<sequence>MTSSSLFNKTSPYGGVYAMFLVNRLQMLYFVLVMPAFLVHPYMIWAIIAMGLLSQVNLIMLSRWFASDLSEQGYEGFVLLFGERTVRLLAMAGLLFILIKITVVTQGYTDIIHQYIFPSMNRNWLILFPILMSFYLAAQGMENMIRFIMIACLSTCWMVIVFVPFYFSPTASLTDLYPLIPASGSAFTWKSLLFILSALSGPEYLILLTPWLNPRQKTLKYFTAANAYTIWEYLFLFIGALLFYGSHYLSTIKFPIVSMGRYMQSPVFERVDIFLVSVHMIYFMYVMALFLLLCYGAVRIIAGRVHAKTSQIGLLLSGTAVLLCMFAVSNWFWDAGTDQNMWLSLQSWSGACTYLLAPAVLLITLKRKRRV</sequence>
<evidence type="ECO:0000256" key="8">
    <source>
        <dbReference type="SAM" id="Phobius"/>
    </source>
</evidence>
<accession>A0A7X3CSJ2</accession>
<feature type="transmembrane region" description="Helical" evidence="8">
    <location>
        <begin position="86"/>
        <end position="108"/>
    </location>
</feature>
<keyword evidence="10" id="KW-1185">Reference proteome</keyword>
<feature type="transmembrane region" description="Helical" evidence="8">
    <location>
        <begin position="280"/>
        <end position="302"/>
    </location>
</feature>
<comment type="similarity">
    <text evidence="2">Belongs to the amino acid-polyamine-organocation (APC) superfamily. Spore germination protein (SGP) (TC 2.A.3.9) family.</text>
</comment>
<name>A0A7X3CSJ2_9BACL</name>
<feature type="transmembrane region" description="Helical" evidence="8">
    <location>
        <begin position="120"/>
        <end position="138"/>
    </location>
</feature>
<feature type="transmembrane region" description="Helical" evidence="8">
    <location>
        <begin position="12"/>
        <end position="37"/>
    </location>
</feature>
<evidence type="ECO:0000256" key="4">
    <source>
        <dbReference type="ARBA" id="ARBA00022544"/>
    </source>
</evidence>
<feature type="transmembrane region" description="Helical" evidence="8">
    <location>
        <begin position="314"/>
        <end position="333"/>
    </location>
</feature>
<evidence type="ECO:0000313" key="9">
    <source>
        <dbReference type="EMBL" id="MUG71845.1"/>
    </source>
</evidence>
<evidence type="ECO:0000256" key="7">
    <source>
        <dbReference type="ARBA" id="ARBA00023136"/>
    </source>
</evidence>
<evidence type="ECO:0000256" key="3">
    <source>
        <dbReference type="ARBA" id="ARBA00022448"/>
    </source>
</evidence>
<dbReference type="GO" id="GO:0016020">
    <property type="term" value="C:membrane"/>
    <property type="evidence" value="ECO:0007669"/>
    <property type="project" value="UniProtKB-SubCell"/>
</dbReference>
<reference evidence="9 10" key="1">
    <citation type="submission" date="2019-11" db="EMBL/GenBank/DDBJ databases">
        <title>Draft genome sequences of five Paenibacillus species of dairy origin.</title>
        <authorList>
            <person name="Olajide A.M."/>
            <person name="Chen S."/>
            <person name="Lapointe G."/>
        </authorList>
    </citation>
    <scope>NUCLEOTIDE SEQUENCE [LARGE SCALE GENOMIC DNA]</scope>
    <source>
        <strain evidence="9 10">2CS3</strain>
    </source>
</reference>
<feature type="transmembrane region" description="Helical" evidence="8">
    <location>
        <begin position="187"/>
        <end position="209"/>
    </location>
</feature>
<dbReference type="AlphaFoldDB" id="A0A7X3CSJ2"/>
<evidence type="ECO:0000256" key="1">
    <source>
        <dbReference type="ARBA" id="ARBA00004141"/>
    </source>
</evidence>